<keyword evidence="1" id="KW-0614">Plasmid</keyword>
<reference evidence="1" key="1">
    <citation type="submission" date="2023-02" db="EMBL/GenBank/DDBJ databases">
        <title>Description and genomic characterization of Salipiger bruguierae sp. nov., isolated from the sediment of mangrove plant Bruguiera sexangula.</title>
        <authorList>
            <person name="Long M."/>
        </authorList>
    </citation>
    <scope>NUCLEOTIDE SEQUENCE</scope>
    <source>
        <strain evidence="1">H15</strain>
        <plasmid evidence="1">unnamed5</plasmid>
    </source>
</reference>
<proteinExistence type="predicted"/>
<dbReference type="SUPFAM" id="SSF50249">
    <property type="entry name" value="Nucleic acid-binding proteins"/>
    <property type="match status" value="1"/>
</dbReference>
<geneLocation type="plasmid" evidence="1">
    <name>unnamed5</name>
</geneLocation>
<sequence length="39" mass="4283">MPIGTVKWFNAKKGYDFIASDDLQEGRDGRQIAADLALA</sequence>
<dbReference type="EMBL" id="CP123390">
    <property type="protein sequence ID" value="XCC97924.1"/>
    <property type="molecule type" value="Genomic_DNA"/>
</dbReference>
<dbReference type="Gene3D" id="2.40.50.140">
    <property type="entry name" value="Nucleic acid-binding proteins"/>
    <property type="match status" value="1"/>
</dbReference>
<protein>
    <submittedName>
        <fullName evidence="1">Cold shock domain-containing protein</fullName>
    </submittedName>
</protein>
<evidence type="ECO:0000313" key="1">
    <source>
        <dbReference type="EMBL" id="XCC97924.1"/>
    </source>
</evidence>
<dbReference type="AlphaFoldDB" id="A0AAU8ATX0"/>
<gene>
    <name evidence="1" type="ORF">PVT71_28490</name>
</gene>
<accession>A0AAU8ATX0</accession>
<organism evidence="1">
    <name type="scientific">Alloyangia sp. H15</name>
    <dbReference type="NCBI Taxonomy" id="3029062"/>
    <lineage>
        <taxon>Bacteria</taxon>
        <taxon>Pseudomonadati</taxon>
        <taxon>Pseudomonadota</taxon>
        <taxon>Alphaproteobacteria</taxon>
        <taxon>Rhodobacterales</taxon>
        <taxon>Roseobacteraceae</taxon>
        <taxon>Alloyangia</taxon>
    </lineage>
</organism>
<dbReference type="InterPro" id="IPR012340">
    <property type="entry name" value="NA-bd_OB-fold"/>
</dbReference>
<name>A0AAU8ATX0_9RHOB</name>